<dbReference type="InterPro" id="IPR001173">
    <property type="entry name" value="Glyco_trans_2-like"/>
</dbReference>
<gene>
    <name evidence="3" type="ORF">DW216_14670</name>
    <name evidence="2" type="ORF">GAP48_16770</name>
</gene>
<sequence length="344" mass="40154">MNYKVTLAMPVYNVEKYVERALLSALNQTFDSIEFLIVDDKGTDRSMEIVSEIVSTHPRGKDVRIIDHVVNQGTGATKNSAIREAKGEYLFFMDSDDCLSRDCILSLYHMACKNDADIVIGSFSYCDVEGKSIAKNILKDICYQGNDVFGKFFFAKGFYVQTWNKLYRLSMLRAWEVECIPSNVNEDVFFTFQLFKPIKILCQTSQVTYFYTVNNQHSVTYDMQRKVMKEQRLVQYIGILDKMEHYILSRGYLKDMNLTYYFLLKKINLVRDIISARNLSYKQKKEYLNLIPSYSVKYIGTVNQQPFYGIMWPYLYLNPFVANKIDSAFILMQRVYCRIKKIGG</sequence>
<dbReference type="InterPro" id="IPR029044">
    <property type="entry name" value="Nucleotide-diphossugar_trans"/>
</dbReference>
<protein>
    <submittedName>
        <fullName evidence="3">Glycosyltransferase family 2 protein</fullName>
    </submittedName>
</protein>
<feature type="domain" description="Glycosyltransferase 2-like" evidence="1">
    <location>
        <begin position="7"/>
        <end position="148"/>
    </location>
</feature>
<evidence type="ECO:0000259" key="1">
    <source>
        <dbReference type="Pfam" id="PF00535"/>
    </source>
</evidence>
<dbReference type="GO" id="GO:0016758">
    <property type="term" value="F:hexosyltransferase activity"/>
    <property type="evidence" value="ECO:0007669"/>
    <property type="project" value="UniProtKB-ARBA"/>
</dbReference>
<evidence type="ECO:0000313" key="5">
    <source>
        <dbReference type="Proteomes" id="UP000487989"/>
    </source>
</evidence>
<dbReference type="Gene3D" id="3.90.550.10">
    <property type="entry name" value="Spore Coat Polysaccharide Biosynthesis Protein SpsA, Chain A"/>
    <property type="match status" value="1"/>
</dbReference>
<reference evidence="3 4" key="1">
    <citation type="submission" date="2018-08" db="EMBL/GenBank/DDBJ databases">
        <title>A genome reference for cultivated species of the human gut microbiota.</title>
        <authorList>
            <person name="Zou Y."/>
            <person name="Xue W."/>
            <person name="Luo G."/>
        </authorList>
    </citation>
    <scope>NUCLEOTIDE SEQUENCE [LARGE SCALE GENOMIC DNA]</scope>
    <source>
        <strain evidence="3 4">AM18-14LB</strain>
    </source>
</reference>
<dbReference type="Proteomes" id="UP000487989">
    <property type="component" value="Unassembled WGS sequence"/>
</dbReference>
<comment type="caution">
    <text evidence="3">The sequence shown here is derived from an EMBL/GenBank/DDBJ whole genome shotgun (WGS) entry which is preliminary data.</text>
</comment>
<dbReference type="Proteomes" id="UP000283766">
    <property type="component" value="Unassembled WGS sequence"/>
</dbReference>
<accession>A0A414WAM9</accession>
<dbReference type="RefSeq" id="WP_118274877.1">
    <property type="nucleotide sequence ID" value="NZ_CAXSNS010000004.1"/>
</dbReference>
<dbReference type="CDD" id="cd00761">
    <property type="entry name" value="Glyco_tranf_GTA_type"/>
    <property type="match status" value="1"/>
</dbReference>
<evidence type="ECO:0000313" key="3">
    <source>
        <dbReference type="EMBL" id="RHH29492.1"/>
    </source>
</evidence>
<keyword evidence="3" id="KW-0808">Transferase</keyword>
<dbReference type="PANTHER" id="PTHR22916">
    <property type="entry name" value="GLYCOSYLTRANSFERASE"/>
    <property type="match status" value="1"/>
</dbReference>
<dbReference type="EMBL" id="QRJL01000009">
    <property type="protein sequence ID" value="RHH29492.1"/>
    <property type="molecule type" value="Genomic_DNA"/>
</dbReference>
<name>A0A414WAM9_BACUN</name>
<dbReference type="EMBL" id="WCTJ01000031">
    <property type="protein sequence ID" value="KAB4249603.1"/>
    <property type="molecule type" value="Genomic_DNA"/>
</dbReference>
<organism evidence="3 4">
    <name type="scientific">Bacteroides uniformis</name>
    <dbReference type="NCBI Taxonomy" id="820"/>
    <lineage>
        <taxon>Bacteria</taxon>
        <taxon>Pseudomonadati</taxon>
        <taxon>Bacteroidota</taxon>
        <taxon>Bacteroidia</taxon>
        <taxon>Bacteroidales</taxon>
        <taxon>Bacteroidaceae</taxon>
        <taxon>Bacteroides</taxon>
    </lineage>
</organism>
<evidence type="ECO:0000313" key="4">
    <source>
        <dbReference type="Proteomes" id="UP000283766"/>
    </source>
</evidence>
<evidence type="ECO:0000313" key="2">
    <source>
        <dbReference type="EMBL" id="KAB4249603.1"/>
    </source>
</evidence>
<dbReference type="Pfam" id="PF00535">
    <property type="entry name" value="Glycos_transf_2"/>
    <property type="match status" value="1"/>
</dbReference>
<proteinExistence type="predicted"/>
<dbReference type="SUPFAM" id="SSF53448">
    <property type="entry name" value="Nucleotide-diphospho-sugar transferases"/>
    <property type="match status" value="1"/>
</dbReference>
<dbReference type="PANTHER" id="PTHR22916:SF3">
    <property type="entry name" value="UDP-GLCNAC:BETAGAL BETA-1,3-N-ACETYLGLUCOSAMINYLTRANSFERASE-LIKE PROTEIN 1"/>
    <property type="match status" value="1"/>
</dbReference>
<reference evidence="2 5" key="2">
    <citation type="journal article" date="2019" name="Nat. Med.">
        <title>A library of human gut bacterial isolates paired with longitudinal multiomics data enables mechanistic microbiome research.</title>
        <authorList>
            <person name="Poyet M."/>
            <person name="Groussin M."/>
            <person name="Gibbons S.M."/>
            <person name="Avila-Pacheco J."/>
            <person name="Jiang X."/>
            <person name="Kearney S.M."/>
            <person name="Perrotta A.R."/>
            <person name="Berdy B."/>
            <person name="Zhao S."/>
            <person name="Lieberman T.D."/>
            <person name="Swanson P.K."/>
            <person name="Smith M."/>
            <person name="Roesemann S."/>
            <person name="Alexander J.E."/>
            <person name="Rich S.A."/>
            <person name="Livny J."/>
            <person name="Vlamakis H."/>
            <person name="Clish C."/>
            <person name="Bullock K."/>
            <person name="Deik A."/>
            <person name="Scott J."/>
            <person name="Pierce K.A."/>
            <person name="Xavier R.J."/>
            <person name="Alm E.J."/>
        </authorList>
    </citation>
    <scope>NUCLEOTIDE SEQUENCE [LARGE SCALE GENOMIC DNA]</scope>
    <source>
        <strain evidence="2 5">BIOML-A3</strain>
    </source>
</reference>
<dbReference type="AlphaFoldDB" id="A0A414WAM9"/>